<dbReference type="AlphaFoldDB" id="A0A841RDS0"/>
<reference evidence="1 2" key="1">
    <citation type="submission" date="2020-08" db="EMBL/GenBank/DDBJ databases">
        <title>Genomic Encyclopedia of Type Strains, Phase IV (KMG-IV): sequencing the most valuable type-strain genomes for metagenomic binning, comparative biology and taxonomic classification.</title>
        <authorList>
            <person name="Goeker M."/>
        </authorList>
    </citation>
    <scope>NUCLEOTIDE SEQUENCE [LARGE SCALE GENOMIC DNA]</scope>
    <source>
        <strain evidence="1 2">DSM 2461</strain>
    </source>
</reference>
<sequence>MKKNKQTEILKAIKEILLFLIEKGLATDQNQPILKESLISWANYTPGIGFGSNIDYLTIYSEIEESKNYTIKLIDGGLLQYYYKTDRRKIIEHRLAFYPSPLLEDYDSAFIEYEIDELYLEVVDTYLLKTPLRFDYDQDDERHKLVLEPKSHLHLGHTENCRIPVSRPICPYSFTKFVLLNFYNAFYKRYSTEALFSKKINTGENTIHADEQKIFYLEIANKG</sequence>
<dbReference type="Proteomes" id="UP000587760">
    <property type="component" value="Unassembled WGS sequence"/>
</dbReference>
<protein>
    <recommendedName>
        <fullName evidence="3">DUF2290 domain-containing protein</fullName>
    </recommendedName>
</protein>
<accession>A0A841RDS0</accession>
<dbReference type="RefSeq" id="WP_184747768.1">
    <property type="nucleotide sequence ID" value="NZ_JACHGJ010000006.1"/>
</dbReference>
<dbReference type="Pfam" id="PF10053">
    <property type="entry name" value="DUF2290"/>
    <property type="match status" value="1"/>
</dbReference>
<gene>
    <name evidence="1" type="ORF">HNR50_003211</name>
</gene>
<name>A0A841RDS0_9SPIO</name>
<dbReference type="EMBL" id="JACHGJ010000006">
    <property type="protein sequence ID" value="MBB6481531.1"/>
    <property type="molecule type" value="Genomic_DNA"/>
</dbReference>
<evidence type="ECO:0000313" key="1">
    <source>
        <dbReference type="EMBL" id="MBB6481531.1"/>
    </source>
</evidence>
<evidence type="ECO:0008006" key="3">
    <source>
        <dbReference type="Google" id="ProtNLM"/>
    </source>
</evidence>
<proteinExistence type="predicted"/>
<evidence type="ECO:0000313" key="2">
    <source>
        <dbReference type="Proteomes" id="UP000587760"/>
    </source>
</evidence>
<dbReference type="InterPro" id="IPR018742">
    <property type="entry name" value="DUF2290"/>
</dbReference>
<organism evidence="1 2">
    <name type="scientific">Spirochaeta isovalerica</name>
    <dbReference type="NCBI Taxonomy" id="150"/>
    <lineage>
        <taxon>Bacteria</taxon>
        <taxon>Pseudomonadati</taxon>
        <taxon>Spirochaetota</taxon>
        <taxon>Spirochaetia</taxon>
        <taxon>Spirochaetales</taxon>
        <taxon>Spirochaetaceae</taxon>
        <taxon>Spirochaeta</taxon>
    </lineage>
</organism>
<keyword evidence="2" id="KW-1185">Reference proteome</keyword>
<comment type="caution">
    <text evidence="1">The sequence shown here is derived from an EMBL/GenBank/DDBJ whole genome shotgun (WGS) entry which is preliminary data.</text>
</comment>